<evidence type="ECO:0000256" key="7">
    <source>
        <dbReference type="SAM" id="MobiDB-lite"/>
    </source>
</evidence>
<evidence type="ECO:0000256" key="4">
    <source>
        <dbReference type="ARBA" id="ARBA00022895"/>
    </source>
</evidence>
<proteinExistence type="predicted"/>
<feature type="compositionally biased region" description="Basic and acidic residues" evidence="7">
    <location>
        <begin position="1308"/>
        <end position="1318"/>
    </location>
</feature>
<feature type="compositionally biased region" description="Basic and acidic residues" evidence="7">
    <location>
        <begin position="1144"/>
        <end position="1165"/>
    </location>
</feature>
<dbReference type="PANTHER" id="PTHR22928:SF3">
    <property type="entry name" value="TELOMERE-ASSOCIATED PROTEIN RIF1"/>
    <property type="match status" value="1"/>
</dbReference>
<name>A0ABQ9FEF8_TEGGR</name>
<dbReference type="Pfam" id="PF12231">
    <property type="entry name" value="Rif1_N"/>
    <property type="match status" value="1"/>
</dbReference>
<feature type="region of interest" description="Disordered" evidence="7">
    <location>
        <begin position="1362"/>
        <end position="1452"/>
    </location>
</feature>
<reference evidence="9 10" key="1">
    <citation type="submission" date="2022-12" db="EMBL/GenBank/DDBJ databases">
        <title>Chromosome-level genome of Tegillarca granosa.</title>
        <authorList>
            <person name="Kim J."/>
        </authorList>
    </citation>
    <scope>NUCLEOTIDE SEQUENCE [LARGE SCALE GENOMIC DNA]</scope>
    <source>
        <strain evidence="9">Teg-2019</strain>
        <tissue evidence="9">Adductor muscle</tissue>
    </source>
</reference>
<feature type="region of interest" description="Disordered" evidence="7">
    <location>
        <begin position="1493"/>
        <end position="1607"/>
    </location>
</feature>
<sequence>MSDGNLTSILLTLESPTSGKEDKIEAYTIFINHVKGNDLSLFSLDVATNVSRIINVVVKDIMDDTAEINQGALQVTGCCLYDLDFSRHLSKEEAASILSVLCQCVLKTENKTTCTRALWCLSKQKIPESLISPHIHSVLCALEHAIDKWKSQTVIVENEAVNVIKRLLEQVPAEMEIETLRWSKLVLPLVVHNAVKVREAVRELVISQLPTLLKHREKLAQNIMGEFKTKIGPELKKLFIAKDEIHVLKCWEVFVQIFGKELHHGSFINHLLTVIESAFKSPSAEVKCSAFEAWQQLIDNFASNMTILTDPKRVKLIMQVFKVIVAKTEPVAMVKLRVWWHYVWLMGPKLSTYFDQVCLPLLQFCIGGSKIGNHGNLAGTPRILPNGTSPATPRLNLSTPGTNNSQTPVFRNLQLKACEVLSHILGNIPTDLDVPKYNYTLDPLSHAVITGPSFFNKQANLFISCCIELLSSLGSDIPEGLLYHIWYSLIAHINNSLESGVKHEAREIITTFLTQFQILVLSRTLPTKTILKMFEAVCCLPKKALCSTAYNISNGEKIHGNPALFLTELLLTPVLLKNCTTHKRYLFLYNKLLDCGFGNSSGSLEFGKPVLQLLNRNVQFIDDPEMIWQFWNGLAVALHEDVSRTNEVNQGDALEPDFSCMYAVLIFPVAHKLAAKMPVQTVKQMQKTWSDIYRTFARLSALVTNAEPNICCEDYCHKVLDVIGGTELEDIAFLDFMTHSCLVMINNVDFSSMGSVTNFNLNALSPAKWTKRKHKPLENLNSFVHLTNKLTEATTNHPSLTDTPKKLGGNLSLQGTANNLVEISTILFTHVSSSNMVANILKHQAKPISEFFHGAAKKTGSKIYNNVFNQKLEKLWLDVCTSIQSKYTGLFESDFLMDVSPLLESTFLHPRRSIKNQTIVFWNSTFGRSQSLTYPESLKSVLLKVKQKTQISLPGWINPDVAVIEETPLSQMSQAESQAPEPHIPGMPSPGKLHGSFLHKAVSPNVKKSPARPEFKAIGMVKKKLMPAPDVTNDDFVVIKSIPKKKQVLTEHQKEVMKEKRVFPTMYNSLDISQDTSMMANFNTESQSVSPSPNTDSVVAVDSLFGSQSKRNPIIVNDSEDQNDIKTTTDMSTKTGEKRKRNVRFSDTDEEKKLDESNNKPDESSSSKNSNNEQMEINGNGDKNEKETEREKEDENKQIEHFAVIKKNVSSESLEDKGGNSSDKSSSLSSEGKTPQNLLGAIGVMDSLESSKASTGTTENGSKENETLSGDNNSQKWNESEDLSEPLLNWSKELRRLKSTKETEDIMKLDKDKSDKSIESAGEILPKKSLRKRTPNSKYRDDFEVDKYSQDIQKCSLDNWVIKSPLKGGTPKTKKGSLKKTKSLPLSLENTSVPSSAVTVVEETQSPTKTKTISGMSKESVLPAIQETPPRPTCGDSNDSVGSNKGSSRKLFSQESSLFENDSDFIQGSPGKCSFQGKIGTPVLKLKRLTHEEILHYSPTRKEKREENETTPRKSPPEVDAALINDEGGNGFSHEHDDFSQIKPLDFMGSQGFDTAETGKENEKITESEMDNVSSNKNEKHCEDKNDKILDDPDDDLMPPVLEPMESGDFQCAQNLGKDGTENLFTQSEAELEYNPNINSTFKSSASTEDVLGNENLNDVYSEDSESEQLSLPESENSDLPATYYPSEISTLVDNTDTPKRGRKRKQQTPKRFDESDSLK</sequence>
<feature type="domain" description="Telomere-associated protein Rif1 N-terminal" evidence="8">
    <location>
        <begin position="20"/>
        <end position="358"/>
    </location>
</feature>
<dbReference type="InterPro" id="IPR022031">
    <property type="entry name" value="Rif1_N"/>
</dbReference>
<keyword evidence="3" id="KW-0158">Chromosome</keyword>
<comment type="subcellular location">
    <subcellularLocation>
        <location evidence="2">Chromosome</location>
        <location evidence="2">Telomere</location>
    </subcellularLocation>
    <subcellularLocation>
        <location evidence="1">Nucleus</location>
    </subcellularLocation>
</comment>
<evidence type="ECO:0000256" key="2">
    <source>
        <dbReference type="ARBA" id="ARBA00004574"/>
    </source>
</evidence>
<feature type="compositionally biased region" description="Low complexity" evidence="7">
    <location>
        <begin position="1219"/>
        <end position="1233"/>
    </location>
</feature>
<protein>
    <recommendedName>
        <fullName evidence="8">Telomere-associated protein Rif1 N-terminal domain-containing protein</fullName>
    </recommendedName>
</protein>
<dbReference type="Gene3D" id="1.25.10.10">
    <property type="entry name" value="Leucine-rich Repeat Variant"/>
    <property type="match status" value="1"/>
</dbReference>
<evidence type="ECO:0000256" key="1">
    <source>
        <dbReference type="ARBA" id="ARBA00004123"/>
    </source>
</evidence>
<feature type="compositionally biased region" description="Basic and acidic residues" evidence="7">
    <location>
        <begin position="1182"/>
        <end position="1200"/>
    </location>
</feature>
<dbReference type="PANTHER" id="PTHR22928">
    <property type="entry name" value="TELOMERE-ASSOCIATED PROTEIN RIF1"/>
    <property type="match status" value="1"/>
</dbReference>
<feature type="compositionally biased region" description="Polar residues" evidence="7">
    <location>
        <begin position="1248"/>
        <end position="1260"/>
    </location>
</feature>
<feature type="compositionally biased region" description="Basic and acidic residues" evidence="7">
    <location>
        <begin position="1557"/>
        <end position="1567"/>
    </location>
</feature>
<feature type="region of interest" description="Disordered" evidence="7">
    <location>
        <begin position="1308"/>
        <end position="1338"/>
    </location>
</feature>
<evidence type="ECO:0000313" key="10">
    <source>
        <dbReference type="Proteomes" id="UP001217089"/>
    </source>
</evidence>
<keyword evidence="10" id="KW-1185">Reference proteome</keyword>
<dbReference type="Proteomes" id="UP001217089">
    <property type="component" value="Unassembled WGS sequence"/>
</dbReference>
<feature type="non-terminal residue" evidence="9">
    <location>
        <position position="1720"/>
    </location>
</feature>
<feature type="compositionally biased region" description="Polar residues" evidence="7">
    <location>
        <begin position="1389"/>
        <end position="1417"/>
    </location>
</feature>
<feature type="region of interest" description="Disordered" evidence="7">
    <location>
        <begin position="1656"/>
        <end position="1720"/>
    </location>
</feature>
<feature type="compositionally biased region" description="Polar residues" evidence="7">
    <location>
        <begin position="1125"/>
        <end position="1134"/>
    </location>
</feature>
<keyword evidence="6" id="KW-0131">Cell cycle</keyword>
<evidence type="ECO:0000259" key="8">
    <source>
        <dbReference type="Pfam" id="PF12231"/>
    </source>
</evidence>
<feature type="compositionally biased region" description="Basic and acidic residues" evidence="7">
    <location>
        <begin position="1711"/>
        <end position="1720"/>
    </location>
</feature>
<evidence type="ECO:0000256" key="5">
    <source>
        <dbReference type="ARBA" id="ARBA00023242"/>
    </source>
</evidence>
<keyword evidence="4" id="KW-0779">Telomere</keyword>
<feature type="compositionally biased region" description="Basic and acidic residues" evidence="7">
    <location>
        <begin position="1493"/>
        <end position="1517"/>
    </location>
</feature>
<dbReference type="EMBL" id="JARBDR010000342">
    <property type="protein sequence ID" value="KAJ8314232.1"/>
    <property type="molecule type" value="Genomic_DNA"/>
</dbReference>
<feature type="compositionally biased region" description="Basic residues" evidence="7">
    <location>
        <begin position="1372"/>
        <end position="1382"/>
    </location>
</feature>
<dbReference type="SUPFAM" id="SSF48371">
    <property type="entry name" value="ARM repeat"/>
    <property type="match status" value="1"/>
</dbReference>
<feature type="region of interest" description="Disordered" evidence="7">
    <location>
        <begin position="1111"/>
        <end position="1285"/>
    </location>
</feature>
<gene>
    <name evidence="9" type="ORF">KUTeg_008793</name>
</gene>
<feature type="region of interest" description="Disordered" evidence="7">
    <location>
        <begin position="973"/>
        <end position="993"/>
    </location>
</feature>
<keyword evidence="5" id="KW-0539">Nucleus</keyword>
<feature type="compositionally biased region" description="Polar residues" evidence="7">
    <location>
        <begin position="1267"/>
        <end position="1277"/>
    </location>
</feature>
<comment type="caution">
    <text evidence="9">The sequence shown here is derived from an EMBL/GenBank/DDBJ whole genome shotgun (WGS) entry which is preliminary data.</text>
</comment>
<dbReference type="InterPro" id="IPR016024">
    <property type="entry name" value="ARM-type_fold"/>
</dbReference>
<organism evidence="9 10">
    <name type="scientific">Tegillarca granosa</name>
    <name type="common">Malaysian cockle</name>
    <name type="synonym">Anadara granosa</name>
    <dbReference type="NCBI Taxonomy" id="220873"/>
    <lineage>
        <taxon>Eukaryota</taxon>
        <taxon>Metazoa</taxon>
        <taxon>Spiralia</taxon>
        <taxon>Lophotrochozoa</taxon>
        <taxon>Mollusca</taxon>
        <taxon>Bivalvia</taxon>
        <taxon>Autobranchia</taxon>
        <taxon>Pteriomorphia</taxon>
        <taxon>Arcoida</taxon>
        <taxon>Arcoidea</taxon>
        <taxon>Arcidae</taxon>
        <taxon>Tegillarca</taxon>
    </lineage>
</organism>
<feature type="compositionally biased region" description="Polar residues" evidence="7">
    <location>
        <begin position="1435"/>
        <end position="1452"/>
    </location>
</feature>
<accession>A0ABQ9FEF8</accession>
<evidence type="ECO:0000313" key="9">
    <source>
        <dbReference type="EMBL" id="KAJ8314232.1"/>
    </source>
</evidence>
<dbReference type="InterPro" id="IPR011989">
    <property type="entry name" value="ARM-like"/>
</dbReference>
<feature type="compositionally biased region" description="Basic and acidic residues" evidence="7">
    <location>
        <begin position="1577"/>
        <end position="1591"/>
    </location>
</feature>
<evidence type="ECO:0000256" key="6">
    <source>
        <dbReference type="ARBA" id="ARBA00023306"/>
    </source>
</evidence>
<evidence type="ECO:0000256" key="3">
    <source>
        <dbReference type="ARBA" id="ARBA00022454"/>
    </source>
</evidence>